<dbReference type="Proteomes" id="UP000266841">
    <property type="component" value="Unassembled WGS sequence"/>
</dbReference>
<feature type="compositionally biased region" description="Basic residues" evidence="1">
    <location>
        <begin position="270"/>
        <end position="281"/>
    </location>
</feature>
<feature type="compositionally biased region" description="Basic and acidic residues" evidence="1">
    <location>
        <begin position="165"/>
        <end position="176"/>
    </location>
</feature>
<keyword evidence="3" id="KW-1185">Reference proteome</keyword>
<reference evidence="2 3" key="1">
    <citation type="journal article" date="2012" name="Genome Biol.">
        <title>Genome and low-iron response of an oceanic diatom adapted to chronic iron limitation.</title>
        <authorList>
            <person name="Lommer M."/>
            <person name="Specht M."/>
            <person name="Roy A.S."/>
            <person name="Kraemer L."/>
            <person name="Andreson R."/>
            <person name="Gutowska M.A."/>
            <person name="Wolf J."/>
            <person name="Bergner S.V."/>
            <person name="Schilhabel M.B."/>
            <person name="Klostermeier U.C."/>
            <person name="Beiko R.G."/>
            <person name="Rosenstiel P."/>
            <person name="Hippler M."/>
            <person name="Laroche J."/>
        </authorList>
    </citation>
    <scope>NUCLEOTIDE SEQUENCE [LARGE SCALE GENOMIC DNA]</scope>
    <source>
        <strain evidence="2 3">CCMP1005</strain>
    </source>
</reference>
<feature type="compositionally biased region" description="Polar residues" evidence="1">
    <location>
        <begin position="251"/>
        <end position="264"/>
    </location>
</feature>
<gene>
    <name evidence="2" type="ORF">THAOC_03379</name>
</gene>
<evidence type="ECO:0000313" key="3">
    <source>
        <dbReference type="Proteomes" id="UP000266841"/>
    </source>
</evidence>
<name>K0T7X5_THAOC</name>
<feature type="compositionally biased region" description="Basic residues" evidence="1">
    <location>
        <begin position="149"/>
        <end position="162"/>
    </location>
</feature>
<feature type="compositionally biased region" description="Low complexity" evidence="1">
    <location>
        <begin position="238"/>
        <end position="250"/>
    </location>
</feature>
<dbReference type="OMA" id="FFCISPR"/>
<feature type="compositionally biased region" description="Polar residues" evidence="1">
    <location>
        <begin position="66"/>
        <end position="75"/>
    </location>
</feature>
<evidence type="ECO:0000256" key="1">
    <source>
        <dbReference type="SAM" id="MobiDB-lite"/>
    </source>
</evidence>
<protein>
    <submittedName>
        <fullName evidence="2">Uncharacterized protein</fullName>
    </submittedName>
</protein>
<feature type="region of interest" description="Disordered" evidence="1">
    <location>
        <begin position="1"/>
        <end position="281"/>
    </location>
</feature>
<dbReference type="AlphaFoldDB" id="K0T7X5"/>
<feature type="compositionally biased region" description="Low complexity" evidence="1">
    <location>
        <begin position="139"/>
        <end position="148"/>
    </location>
</feature>
<dbReference type="EMBL" id="AGNL01003259">
    <property type="protein sequence ID" value="EJK74913.1"/>
    <property type="molecule type" value="Genomic_DNA"/>
</dbReference>
<evidence type="ECO:0000313" key="2">
    <source>
        <dbReference type="EMBL" id="EJK74913.1"/>
    </source>
</evidence>
<organism evidence="2 3">
    <name type="scientific">Thalassiosira oceanica</name>
    <name type="common">Marine diatom</name>
    <dbReference type="NCBI Taxonomy" id="159749"/>
    <lineage>
        <taxon>Eukaryota</taxon>
        <taxon>Sar</taxon>
        <taxon>Stramenopiles</taxon>
        <taxon>Ochrophyta</taxon>
        <taxon>Bacillariophyta</taxon>
        <taxon>Coscinodiscophyceae</taxon>
        <taxon>Thalassiosirophycidae</taxon>
        <taxon>Thalassiosirales</taxon>
        <taxon>Thalassiosiraceae</taxon>
        <taxon>Thalassiosira</taxon>
    </lineage>
</organism>
<feature type="compositionally biased region" description="Basic and acidic residues" evidence="1">
    <location>
        <begin position="96"/>
        <end position="110"/>
    </location>
</feature>
<proteinExistence type="predicted"/>
<accession>K0T7X5</accession>
<sequence>MHGCTTRRSKDTSSFPCPHPGAAPRSRVSSILGRQTIETETMKSSSNAKQKDRVASYARQGLDGLNNKSTNQKSSYRARGCRGGTSRKPSTNRKKSSSDDGDVHNEENDPSRLNSGQRCQFTNDSSELTYKKHSELVDTSSKSSSKAKTASKPRKRRSRRCSTKSNEDESKPDGNRKGLSLAILPNNGAGLTDGVDGVEVELSNPAPPILPATNATHAAAERESKTTQRPAGSPRKFSSIIGRPSSPISRTTNSGGFTFFSISPRSFLGGKRRGVSSPKKR</sequence>
<feature type="compositionally biased region" description="Polar residues" evidence="1">
    <location>
        <begin position="27"/>
        <end position="48"/>
    </location>
</feature>
<feature type="compositionally biased region" description="Polar residues" evidence="1">
    <location>
        <begin position="111"/>
        <end position="128"/>
    </location>
</feature>
<comment type="caution">
    <text evidence="2">The sequence shown here is derived from an EMBL/GenBank/DDBJ whole genome shotgun (WGS) entry which is preliminary data.</text>
</comment>